<organism evidence="16 17">
    <name type="scientific">Vibrio cincinnatiensis DSM 19608</name>
    <dbReference type="NCBI Taxonomy" id="1123491"/>
    <lineage>
        <taxon>Bacteria</taxon>
        <taxon>Pseudomonadati</taxon>
        <taxon>Pseudomonadota</taxon>
        <taxon>Gammaproteobacteria</taxon>
        <taxon>Vibrionales</taxon>
        <taxon>Vibrionaceae</taxon>
        <taxon>Vibrio</taxon>
    </lineage>
</organism>
<comment type="function">
    <text evidence="8 15">Functions in the N-end rule pathway of protein degradation where it conjugates Leu, Phe and, less efficiently, Met from aminoacyl-tRNAs to the N-termini of proteins containing an N-terminal arginine or lysine.</text>
</comment>
<evidence type="ECO:0000256" key="7">
    <source>
        <dbReference type="ARBA" id="ARBA00051538"/>
    </source>
</evidence>
<dbReference type="HAMAP" id="MF_00688">
    <property type="entry name" value="Leu_Phe_trans"/>
    <property type="match status" value="1"/>
</dbReference>
<evidence type="ECO:0000256" key="15">
    <source>
        <dbReference type="HAMAP-Rule" id="MF_00688"/>
    </source>
</evidence>
<evidence type="ECO:0000256" key="8">
    <source>
        <dbReference type="ARBA" id="ARBA00054043"/>
    </source>
</evidence>
<keyword evidence="4 15" id="KW-0012">Acyltransferase</keyword>
<evidence type="ECO:0000313" key="17">
    <source>
        <dbReference type="Proteomes" id="UP000190834"/>
    </source>
</evidence>
<dbReference type="Proteomes" id="UP000190834">
    <property type="component" value="Unassembled WGS sequence"/>
</dbReference>
<dbReference type="PANTHER" id="PTHR30098:SF2">
    <property type="entry name" value="LEUCYL_PHENYLALANYL-TRNA--PROTEIN TRANSFERASE"/>
    <property type="match status" value="1"/>
</dbReference>
<evidence type="ECO:0000256" key="13">
    <source>
        <dbReference type="ARBA" id="ARBA00077165"/>
    </source>
</evidence>
<comment type="subcellular location">
    <subcellularLocation>
        <location evidence="1 15">Cytoplasm</location>
    </subcellularLocation>
</comment>
<evidence type="ECO:0000256" key="3">
    <source>
        <dbReference type="ARBA" id="ARBA00022679"/>
    </source>
</evidence>
<evidence type="ECO:0000256" key="6">
    <source>
        <dbReference type="ARBA" id="ARBA00050652"/>
    </source>
</evidence>
<dbReference type="OrthoDB" id="9790282at2"/>
<dbReference type="FunFam" id="3.40.630.70:FF:000001">
    <property type="entry name" value="Leucyl/phenylalanyl-tRNA--protein transferase"/>
    <property type="match status" value="1"/>
</dbReference>
<dbReference type="EMBL" id="FUXB01000001">
    <property type="protein sequence ID" value="SJZ41180.1"/>
    <property type="molecule type" value="Genomic_DNA"/>
</dbReference>
<evidence type="ECO:0000256" key="9">
    <source>
        <dbReference type="ARBA" id="ARBA00061535"/>
    </source>
</evidence>
<evidence type="ECO:0000256" key="11">
    <source>
        <dbReference type="ARBA" id="ARBA00074372"/>
    </source>
</evidence>
<dbReference type="EC" id="2.3.2.6" evidence="10 15"/>
<dbReference type="AlphaFoldDB" id="A0A1T4KFJ9"/>
<reference evidence="17" key="1">
    <citation type="submission" date="2017-02" db="EMBL/GenBank/DDBJ databases">
        <authorList>
            <person name="Varghese N."/>
            <person name="Submissions S."/>
        </authorList>
    </citation>
    <scope>NUCLEOTIDE SEQUENCE [LARGE SCALE GENOMIC DNA]</scope>
    <source>
        <strain evidence="17">DSM 19608</strain>
    </source>
</reference>
<dbReference type="InterPro" id="IPR042221">
    <property type="entry name" value="Leu/Phe-tRNA_Trfase_N"/>
</dbReference>
<evidence type="ECO:0000256" key="2">
    <source>
        <dbReference type="ARBA" id="ARBA00022490"/>
    </source>
</evidence>
<comment type="catalytic activity">
    <reaction evidence="6 15">
        <text>N-terminal L-arginyl-[protein] + L-leucyl-tRNA(Leu) = N-terminal L-leucyl-L-arginyl-[protein] + tRNA(Leu) + H(+)</text>
        <dbReference type="Rhea" id="RHEA:50416"/>
        <dbReference type="Rhea" id="RHEA-COMP:9613"/>
        <dbReference type="Rhea" id="RHEA-COMP:9622"/>
        <dbReference type="Rhea" id="RHEA-COMP:12672"/>
        <dbReference type="Rhea" id="RHEA-COMP:12673"/>
        <dbReference type="ChEBI" id="CHEBI:15378"/>
        <dbReference type="ChEBI" id="CHEBI:64719"/>
        <dbReference type="ChEBI" id="CHEBI:78442"/>
        <dbReference type="ChEBI" id="CHEBI:78494"/>
        <dbReference type="ChEBI" id="CHEBI:133044"/>
        <dbReference type="EC" id="2.3.2.6"/>
    </reaction>
</comment>
<comment type="similarity">
    <text evidence="9 15">Belongs to the L/F-transferase family.</text>
</comment>
<comment type="catalytic activity">
    <reaction evidence="7 15">
        <text>N-terminal L-lysyl-[protein] + L-leucyl-tRNA(Leu) = N-terminal L-leucyl-L-lysyl-[protein] + tRNA(Leu) + H(+)</text>
        <dbReference type="Rhea" id="RHEA:12340"/>
        <dbReference type="Rhea" id="RHEA-COMP:9613"/>
        <dbReference type="Rhea" id="RHEA-COMP:9622"/>
        <dbReference type="Rhea" id="RHEA-COMP:12670"/>
        <dbReference type="Rhea" id="RHEA-COMP:12671"/>
        <dbReference type="ChEBI" id="CHEBI:15378"/>
        <dbReference type="ChEBI" id="CHEBI:65249"/>
        <dbReference type="ChEBI" id="CHEBI:78442"/>
        <dbReference type="ChEBI" id="CHEBI:78494"/>
        <dbReference type="ChEBI" id="CHEBI:133043"/>
        <dbReference type="EC" id="2.3.2.6"/>
    </reaction>
</comment>
<dbReference type="Gene3D" id="3.30.70.3550">
    <property type="entry name" value="Leucyl/phenylalanyl-tRNA-protein transferase, N-terminal domain"/>
    <property type="match status" value="1"/>
</dbReference>
<evidence type="ECO:0000313" key="16">
    <source>
        <dbReference type="EMBL" id="SJZ41180.1"/>
    </source>
</evidence>
<accession>A0A1T4KFJ9</accession>
<comment type="catalytic activity">
    <reaction evidence="5 15">
        <text>L-phenylalanyl-tRNA(Phe) + an N-terminal L-alpha-aminoacyl-[protein] = an N-terminal L-phenylalanyl-L-alpha-aminoacyl-[protein] + tRNA(Phe)</text>
        <dbReference type="Rhea" id="RHEA:43632"/>
        <dbReference type="Rhea" id="RHEA-COMP:9668"/>
        <dbReference type="Rhea" id="RHEA-COMP:9699"/>
        <dbReference type="Rhea" id="RHEA-COMP:10636"/>
        <dbReference type="Rhea" id="RHEA-COMP:10637"/>
        <dbReference type="ChEBI" id="CHEBI:78442"/>
        <dbReference type="ChEBI" id="CHEBI:78531"/>
        <dbReference type="ChEBI" id="CHEBI:78597"/>
        <dbReference type="ChEBI" id="CHEBI:83561"/>
        <dbReference type="EC" id="2.3.2.6"/>
    </reaction>
</comment>
<protein>
    <recommendedName>
        <fullName evidence="11 15">Leucyl/phenylalanyl-tRNA--protein transferase</fullName>
        <ecNumber evidence="10 15">2.3.2.6</ecNumber>
    </recommendedName>
    <alternativeName>
        <fullName evidence="12 15">L/F-transferase</fullName>
    </alternativeName>
    <alternativeName>
        <fullName evidence="13 15">Leucyltransferase</fullName>
    </alternativeName>
    <alternativeName>
        <fullName evidence="14 15">Phenyalanyltransferase</fullName>
    </alternativeName>
</protein>
<gene>
    <name evidence="15" type="primary">aat</name>
    <name evidence="16" type="ORF">SAMN02745782_00185</name>
</gene>
<dbReference type="NCBIfam" id="TIGR00667">
    <property type="entry name" value="aat"/>
    <property type="match status" value="1"/>
</dbReference>
<dbReference type="STRING" id="1123491.SAMN02745782_00185"/>
<dbReference type="InterPro" id="IPR042203">
    <property type="entry name" value="Leu/Phe-tRNA_Trfase_C"/>
</dbReference>
<keyword evidence="17" id="KW-1185">Reference proteome</keyword>
<evidence type="ECO:0000256" key="10">
    <source>
        <dbReference type="ARBA" id="ARBA00066767"/>
    </source>
</evidence>
<evidence type="ECO:0000256" key="4">
    <source>
        <dbReference type="ARBA" id="ARBA00023315"/>
    </source>
</evidence>
<dbReference type="GO" id="GO:0030163">
    <property type="term" value="P:protein catabolic process"/>
    <property type="evidence" value="ECO:0007669"/>
    <property type="project" value="UniProtKB-UniRule"/>
</dbReference>
<dbReference type="InterPro" id="IPR016181">
    <property type="entry name" value="Acyl_CoA_acyltransferase"/>
</dbReference>
<dbReference type="GO" id="GO:0008914">
    <property type="term" value="F:leucyl-tRNA--protein transferase activity"/>
    <property type="evidence" value="ECO:0007669"/>
    <property type="project" value="UniProtKB-UniRule"/>
</dbReference>
<dbReference type="RefSeq" id="WP_078924596.1">
    <property type="nucleotide sequence ID" value="NZ_FUXB01000001.1"/>
</dbReference>
<evidence type="ECO:0000256" key="14">
    <source>
        <dbReference type="ARBA" id="ARBA00083640"/>
    </source>
</evidence>
<dbReference type="GeneID" id="70583723"/>
<dbReference type="GO" id="GO:0005737">
    <property type="term" value="C:cytoplasm"/>
    <property type="evidence" value="ECO:0007669"/>
    <property type="project" value="UniProtKB-SubCell"/>
</dbReference>
<dbReference type="InterPro" id="IPR004616">
    <property type="entry name" value="Leu/Phe-tRNA_Trfase"/>
</dbReference>
<dbReference type="Gene3D" id="3.40.630.70">
    <property type="entry name" value="Leucyl/phenylalanyl-tRNA-protein transferase, C-terminal domain"/>
    <property type="match status" value="1"/>
</dbReference>
<evidence type="ECO:0000256" key="5">
    <source>
        <dbReference type="ARBA" id="ARBA00050607"/>
    </source>
</evidence>
<dbReference type="Pfam" id="PF03588">
    <property type="entry name" value="Leu_Phe_trans"/>
    <property type="match status" value="1"/>
</dbReference>
<keyword evidence="2 15" id="KW-0963">Cytoplasm</keyword>
<proteinExistence type="inferred from homology"/>
<sequence length="244" mass="27655">MTIYLTELAADSFTFPSPDSALSHPNGLLAYGGDLQPRRILSAYHKGIFPWYGPGEPILWWSPSPRAVFNPKTFKPAKSVKKFQKKHHYHISLNRATSRVIELCAAVRPAEETWLNHEMRNAYQCLAEQGACHSVEVWEHEKLVGGLYGIEVGQLFCGESMFSLTTNSSKIALWAFCQHFSRHQGQLIDCQVMNPHLQSLGATELPRSQFMQSLLTLREESVSESCFQPQWLPCPFVDSSEERV</sequence>
<dbReference type="SUPFAM" id="SSF55729">
    <property type="entry name" value="Acyl-CoA N-acyltransferases (Nat)"/>
    <property type="match status" value="1"/>
</dbReference>
<keyword evidence="3 15" id="KW-0808">Transferase</keyword>
<evidence type="ECO:0000256" key="12">
    <source>
        <dbReference type="ARBA" id="ARBA00077136"/>
    </source>
</evidence>
<evidence type="ECO:0000256" key="1">
    <source>
        <dbReference type="ARBA" id="ARBA00004496"/>
    </source>
</evidence>
<dbReference type="FunFam" id="3.30.70.3550:FF:000001">
    <property type="entry name" value="Leucyl/phenylalanyl-tRNA--protein transferase"/>
    <property type="match status" value="1"/>
</dbReference>
<name>A0A1T4KFJ9_VIBCI</name>
<dbReference type="PANTHER" id="PTHR30098">
    <property type="entry name" value="LEUCYL/PHENYLALANYL-TRNA--PROTEIN TRANSFERASE"/>
    <property type="match status" value="1"/>
</dbReference>